<feature type="compositionally biased region" description="Basic and acidic residues" evidence="1">
    <location>
        <begin position="1879"/>
        <end position="1909"/>
    </location>
</feature>
<feature type="compositionally biased region" description="Acidic residues" evidence="1">
    <location>
        <begin position="2356"/>
        <end position="2385"/>
    </location>
</feature>
<feature type="compositionally biased region" description="Basic and acidic residues" evidence="1">
    <location>
        <begin position="1108"/>
        <end position="1117"/>
    </location>
</feature>
<protein>
    <recommendedName>
        <fullName evidence="4">DUF4470 domain-containing protein</fullName>
    </recommendedName>
</protein>
<feature type="compositionally biased region" description="Basic residues" evidence="1">
    <location>
        <begin position="1917"/>
        <end position="1926"/>
    </location>
</feature>
<feature type="compositionally biased region" description="Polar residues" evidence="1">
    <location>
        <begin position="1052"/>
        <end position="1071"/>
    </location>
</feature>
<feature type="region of interest" description="Disordered" evidence="1">
    <location>
        <begin position="1653"/>
        <end position="1687"/>
    </location>
</feature>
<feature type="compositionally biased region" description="Basic and acidic residues" evidence="1">
    <location>
        <begin position="1832"/>
        <end position="1851"/>
    </location>
</feature>
<feature type="compositionally biased region" description="Basic and acidic residues" evidence="1">
    <location>
        <begin position="1324"/>
        <end position="1340"/>
    </location>
</feature>
<accession>A0AAN8RI64</accession>
<feature type="compositionally biased region" description="Acidic residues" evidence="1">
    <location>
        <begin position="1002"/>
        <end position="1011"/>
    </location>
</feature>
<feature type="compositionally biased region" description="Basic and acidic residues" evidence="1">
    <location>
        <begin position="1927"/>
        <end position="1948"/>
    </location>
</feature>
<keyword evidence="3" id="KW-1185">Reference proteome</keyword>
<comment type="caution">
    <text evidence="2">The sequence shown here is derived from an EMBL/GenBank/DDBJ whole genome shotgun (WGS) entry which is preliminary data.</text>
</comment>
<dbReference type="Proteomes" id="UP001307849">
    <property type="component" value="Unassembled WGS sequence"/>
</dbReference>
<feature type="region of interest" description="Disordered" evidence="1">
    <location>
        <begin position="956"/>
        <end position="984"/>
    </location>
</feature>
<feature type="compositionally biased region" description="Basic and acidic residues" evidence="1">
    <location>
        <begin position="1654"/>
        <end position="1663"/>
    </location>
</feature>
<feature type="compositionally biased region" description="Basic residues" evidence="1">
    <location>
        <begin position="2130"/>
        <end position="2143"/>
    </location>
</feature>
<feature type="region of interest" description="Disordered" evidence="1">
    <location>
        <begin position="778"/>
        <end position="886"/>
    </location>
</feature>
<evidence type="ECO:0000256" key="1">
    <source>
        <dbReference type="SAM" id="MobiDB-lite"/>
    </source>
</evidence>
<feature type="compositionally biased region" description="Basic residues" evidence="1">
    <location>
        <begin position="778"/>
        <end position="787"/>
    </location>
</feature>
<proteinExistence type="predicted"/>
<sequence length="2473" mass="277106">MAAPAPYRNHDRWMPFPVVAPLDLFETVRPGMYLNALILNGSFCDVLHTIYMTIGELGAGIKVKEERPDLNFTLCHDDPYQLTRELVMIQALLHDGVFKDAPRTVIWDIYFNPVIPLQALQVLNYQIHVLRKATSSLQEWKSYILSKVVRIGSLATLKELNRILQRYEGIIMDGEQKGKLKKKMWNQITGDARSGPSWLSQFAEIHWSQNETQVKMEWAMNRLQQQYWNFGRLGAQLTMAESEMNLLFALSRHGDCQRADFAMNPLRVFKSYVNLYNEYQDKTGPDIRQTLDYNDEGFYKTQAGELVEACLTEFNNWGFSLRTASSYNMVQITFTFSDPMEYLHEIRMLSPPNSSVATPKIIREIYSPNSDDTEFDGPANLTYTTIEARHVVHLVGIWNLIFGVIPVLKSPSGVMITDSSVIRGVDNFKFVELSEVFGVDEDTFCTLFGFRAYRPDHERFLDYVKIFGTADIAVFENGRYGFTEEGSWGIDLRVNHAKLDFEYDEILGVVTNIYNAMFNPDAMWTWNNSAATFSLMMYSLKSQFASRFDWPKFSRDVLGAAKSDLAYAQSDEFWVHQHIHGIAPETIRQCNGEETEIETERRLVCITIFIPSSTFENMDHSIRGLRYLDRHANLDALFEINLSHPWKDGGCITHKYRNIRVTTGLLMDPNEWKNYPEAEDNLHVYTGGPILKCSRDPWHYPPKGWTALSFLTGLGLQEFGLKAVSYEVWVINGRDRKIPPVVLQTGLLYEDFEKDVICFSRNFPVLVEDRTLKDIRKNRKKNKKKKGKNQEGEKGDGVENGEGVKKDEDDKGPNDKDVKEVKEEEDKEAKDEEEKNGDDRAQTPLAEEGEGAVKNEDNEGAKTEKNKSTKNENDKVDTVNATQSEKLAKLIHIGGVPDERSIFLQTRQGFDLPQEGEGEGEEFETEKNPLSLSATSKIDICVNFGGTIGVKKIRLAPDQGEGSGAQKALTYSGADSGIGISMTRVDGSELEKYRRLGYDGANDTDEEEDLYEDRNSSATGGRKLDARENKKPSDLKQKVDSSVPGAWKFKPTESQVPRSLDRTQPGQNGSTRETKGKGVDWTAGTFWASKRFSQLQASIQDANTLERSLQDQRKLQDTRGSGLEPDTGTRQQDLKDGPLSRRAIPMPVSPPPAGRVDSSEVPRSGEVPGIAGRNLDVGVSNNYENAADEEVPEQFGLEILTLDILGDDLEELPLDILKFDVLGDDEPRLLEDELPGHRHRRKQFYYWGQRENFDRSKTADKAPVKVDSSVHRLDVSVPSTVTPLKFESLENITSVAQLPDSSEKHFPVTPITRLSDIQEESEDGEKTTLDNDPHGQRSPENDNDDDWTDCTDESLDRLELEPHRSFIRPPRAPAVNLVHFNTDQTPTKKNPRPPQLVPKLQETEEEPEGTMTFDLEDVFKYKKMWTEQTERIRNAWNDKWGCDRWFEKRVMKEVGAGAGDGPKPLLKTEVPVSEATKRPDSAVGALERNKWWKDGNVPGSNVTKPILNLTGQNFTAQSGTQPKATKPDIAGLSIARPSSAGPSATKNNVLAPVKTPRARPGKTKATAPVEDAPTAVVPSTPNPSLGGNDVSMKVPQAKSDETKAPTPVEKIPATMPETGDTPKPPTPLPWNVVVAKGLQGNLKYTAGEQMVTQKLEDNREKPTVLKTVPGEAPERESAKPTTDYSDSYPALQANHKVAQKSVDSLGKSTALRVIPAQASEGESSKTAAANKPIRWVDISKELFNKKNSDAKAGGNTLRKPAWSKDAWMQRKDTVPKKTTPEKKAPIRELQSMPKKTPPKKEREVRAPQGEASGKKFVDELSKRQYRQLFGKRQREDLPAGLKRPVEEKSPDMPKGGLQVRIGGADSAEFQETPPVPQDGPKESTQKDSKEVPAEAIKKPTKEPPPRPFREWLLPPKKTLRRKKRNKGQKEDQNEEPQTEKKQEPEPEPVKQVPEEASSEVAQKKPWQPPTEEQYQHWERPSQAPRDDRWEVVGKGSKVSARQPPPKPIKEAPQKPVKGLGKLKGRAPRGRKRVSIEVPKEEPTEAPIEVPTEAPKEAPKATPPELPEEVPPKMPGELPEEEPVQEPAKEESSLDREATEHSEDEAGKDPEETTTKEEAATTTVNKNDISRKKKKKKGKKKGKSTKQNDDNDESWYASNQPGHQPEGSQAGTEPQILAIQNLEKLEEHDDYRCDETTIGVQAKPKPEPLIPRTKIRFDKSRKHIISRTATIAISDLLMVGLVEGCLLSEIDETPVTEMVFPSGLPGIIYFKAPMLKNYMMISVPCATGLPDSVRWVASKGVEMEFITSEFLLEWVMEGRVPTADESGENERTEGSEKTEEAGKSDEIGQIDQSEKSEESEEAEETDEIDETDEDSEDSEDSEESEETEKGEKSDEIDESEKSKKSEESEENGESEKTEKGNKSDEVDKIEESQEGGGAGKADETDQSHQGDDGSEDEKGSNSANETREEPGPHS</sequence>
<feature type="region of interest" description="Disordered" evidence="1">
    <location>
        <begin position="1745"/>
        <end position="2171"/>
    </location>
</feature>
<feature type="compositionally biased region" description="Basic residues" evidence="1">
    <location>
        <begin position="2020"/>
        <end position="2032"/>
    </location>
</feature>
<feature type="compositionally biased region" description="Basic and acidic residues" evidence="1">
    <location>
        <begin position="2086"/>
        <end position="2118"/>
    </location>
</feature>
<feature type="region of interest" description="Disordered" evidence="1">
    <location>
        <begin position="997"/>
        <end position="1080"/>
    </location>
</feature>
<feature type="compositionally biased region" description="Acidic residues" evidence="1">
    <location>
        <begin position="914"/>
        <end position="924"/>
    </location>
</feature>
<feature type="compositionally biased region" description="Basic and acidic residues" evidence="1">
    <location>
        <begin position="1973"/>
        <end position="1991"/>
    </location>
</feature>
<feature type="region of interest" description="Disordered" evidence="1">
    <location>
        <begin position="911"/>
        <end position="930"/>
    </location>
</feature>
<feature type="compositionally biased region" description="Acidic residues" evidence="1">
    <location>
        <begin position="1341"/>
        <end position="1351"/>
    </location>
</feature>
<feature type="compositionally biased region" description="Basic and acidic residues" evidence="1">
    <location>
        <begin position="2327"/>
        <end position="2355"/>
    </location>
</feature>
<evidence type="ECO:0000313" key="2">
    <source>
        <dbReference type="EMBL" id="KAK6497240.1"/>
    </source>
</evidence>
<reference evidence="2 3" key="1">
    <citation type="submission" date="2019-10" db="EMBL/GenBank/DDBJ databases">
        <authorList>
            <person name="Palmer J.M."/>
        </authorList>
    </citation>
    <scope>NUCLEOTIDE SEQUENCE [LARGE SCALE GENOMIC DNA]</scope>
    <source>
        <strain evidence="2 3">TWF506</strain>
    </source>
</reference>
<evidence type="ECO:0000313" key="3">
    <source>
        <dbReference type="Proteomes" id="UP001307849"/>
    </source>
</evidence>
<feature type="compositionally biased region" description="Polar residues" evidence="1">
    <location>
        <begin position="2155"/>
        <end position="2171"/>
    </location>
</feature>
<evidence type="ECO:0008006" key="4">
    <source>
        <dbReference type="Google" id="ProtNLM"/>
    </source>
</evidence>
<feature type="compositionally biased region" description="Basic and acidic residues" evidence="1">
    <location>
        <begin position="1812"/>
        <end position="1822"/>
    </location>
</feature>
<feature type="compositionally biased region" description="Basic and acidic residues" evidence="1">
    <location>
        <begin position="1022"/>
        <end position="1039"/>
    </location>
</feature>
<feature type="region of interest" description="Disordered" evidence="1">
    <location>
        <begin position="1533"/>
        <end position="1631"/>
    </location>
</feature>
<feature type="compositionally biased region" description="Basic and acidic residues" evidence="1">
    <location>
        <begin position="1767"/>
        <end position="1786"/>
    </location>
</feature>
<name>A0AAN8RI64_9PEZI</name>
<feature type="compositionally biased region" description="Basic and acidic residues" evidence="1">
    <location>
        <begin position="2412"/>
        <end position="2430"/>
    </location>
</feature>
<feature type="compositionally biased region" description="Basic and acidic residues" evidence="1">
    <location>
        <begin position="2386"/>
        <end position="2405"/>
    </location>
</feature>
<feature type="region of interest" description="Disordered" evidence="1">
    <location>
        <begin position="1107"/>
        <end position="1177"/>
    </location>
</feature>
<feature type="region of interest" description="Disordered" evidence="1">
    <location>
        <begin position="1300"/>
        <end position="1351"/>
    </location>
</feature>
<dbReference type="EMBL" id="JAVHJM010000015">
    <property type="protein sequence ID" value="KAK6497240.1"/>
    <property type="molecule type" value="Genomic_DNA"/>
</dbReference>
<feature type="compositionally biased region" description="Basic and acidic residues" evidence="1">
    <location>
        <begin position="2033"/>
        <end position="2042"/>
    </location>
</feature>
<feature type="compositionally biased region" description="Basic and acidic residues" evidence="1">
    <location>
        <begin position="851"/>
        <end position="877"/>
    </location>
</feature>
<gene>
    <name evidence="2" type="ORF">TWF506_004714</name>
</gene>
<feature type="compositionally biased region" description="Basic and acidic residues" evidence="1">
    <location>
        <begin position="2439"/>
        <end position="2473"/>
    </location>
</feature>
<feature type="compositionally biased region" description="Basic and acidic residues" evidence="1">
    <location>
        <begin position="788"/>
        <end position="841"/>
    </location>
</feature>
<organism evidence="2 3">
    <name type="scientific">Arthrobotrys conoides</name>
    <dbReference type="NCBI Taxonomy" id="74498"/>
    <lineage>
        <taxon>Eukaryota</taxon>
        <taxon>Fungi</taxon>
        <taxon>Dikarya</taxon>
        <taxon>Ascomycota</taxon>
        <taxon>Pezizomycotina</taxon>
        <taxon>Orbiliomycetes</taxon>
        <taxon>Orbiliales</taxon>
        <taxon>Orbiliaceae</taxon>
        <taxon>Arthrobotrys</taxon>
    </lineage>
</organism>
<feature type="region of interest" description="Disordered" evidence="1">
    <location>
        <begin position="2320"/>
        <end position="2473"/>
    </location>
</feature>